<dbReference type="PANTHER" id="PTHR36303:SF1">
    <property type="entry name" value="2',3'-CYCLIC-NUCLEOTIDE 2'-PHOSPHODIESTERASE"/>
    <property type="match status" value="1"/>
</dbReference>
<gene>
    <name evidence="1" type="ORF">KZX47_12165</name>
</gene>
<keyword evidence="2" id="KW-1185">Reference proteome</keyword>
<reference evidence="1 2" key="1">
    <citation type="submission" date="2021-07" db="EMBL/GenBank/DDBJ databases">
        <title>Thermus aquaticus gen. n. and sp. n., a nonsporulating extreme thermophile.</title>
        <authorList>
            <person name="Hu C.-J."/>
            <person name="Li W.-J."/>
            <person name="Xian W.-D."/>
        </authorList>
    </citation>
    <scope>NUCLEOTIDE SEQUENCE [LARGE SCALE GENOMIC DNA]</scope>
    <source>
        <strain evidence="1 2">SYSU G05001</strain>
    </source>
</reference>
<evidence type="ECO:0000313" key="2">
    <source>
        <dbReference type="Proteomes" id="UP000724268"/>
    </source>
</evidence>
<name>A0ABS7A0U6_9DEIN</name>
<sequence>MRILFFGDVVAEPGLKALAQELPGLRQEFRPDFVVVNGENLDITLPEAGKAGMHPDTLKALLALGVDAVTGGNHSFDPPWAEQVLGHARVLRPLNHSRHAPGKGSLLLRKGGKELLVVNLAGRSALPQAGDPIEAFENLLSQWPRVPILVDYHSESVFEKLGFAYLFDGKAVAVVGTHTHVATQDARILPKGTAYVSDVGMVGNDGGYQGYDPEFLVEALRKRIPPRGFVLRSAEGPARVSFVFLEVEEGRARSLLHASYLLATPPVSQERPVE</sequence>
<dbReference type="EMBL" id="JAHXRS010000026">
    <property type="protein sequence ID" value="MBW6395898.1"/>
    <property type="molecule type" value="Genomic_DNA"/>
</dbReference>
<dbReference type="Gene3D" id="3.60.21.10">
    <property type="match status" value="1"/>
</dbReference>
<dbReference type="Pfam" id="PF13277">
    <property type="entry name" value="YmdB"/>
    <property type="match status" value="1"/>
</dbReference>
<protein>
    <submittedName>
        <fullName evidence="1">YmdB family metallophosphoesterase</fullName>
    </submittedName>
</protein>
<evidence type="ECO:0000313" key="1">
    <source>
        <dbReference type="EMBL" id="MBW6395898.1"/>
    </source>
</evidence>
<dbReference type="InterPro" id="IPR005235">
    <property type="entry name" value="YmdB-like"/>
</dbReference>
<proteinExistence type="predicted"/>
<dbReference type="Proteomes" id="UP000724268">
    <property type="component" value="Unassembled WGS sequence"/>
</dbReference>
<dbReference type="PANTHER" id="PTHR36303">
    <property type="entry name" value="2',3'-CYCLIC-NUCLEOTIDE 2'-PHOSPHODIESTERASE"/>
    <property type="match status" value="1"/>
</dbReference>
<dbReference type="SUPFAM" id="SSF56300">
    <property type="entry name" value="Metallo-dependent phosphatases"/>
    <property type="match status" value="1"/>
</dbReference>
<comment type="caution">
    <text evidence="1">The sequence shown here is derived from an EMBL/GenBank/DDBJ whole genome shotgun (WGS) entry which is preliminary data.</text>
</comment>
<dbReference type="InterPro" id="IPR029052">
    <property type="entry name" value="Metallo-depent_PP-like"/>
</dbReference>
<organism evidence="1 2">
    <name type="scientific">Thermus brevis</name>
    <dbReference type="NCBI Taxonomy" id="2862456"/>
    <lineage>
        <taxon>Bacteria</taxon>
        <taxon>Thermotogati</taxon>
        <taxon>Deinococcota</taxon>
        <taxon>Deinococci</taxon>
        <taxon>Thermales</taxon>
        <taxon>Thermaceae</taxon>
        <taxon>Thermus</taxon>
    </lineage>
</organism>
<accession>A0ABS7A0U6</accession>